<accession>A0ACA9NB55</accession>
<reference evidence="1" key="1">
    <citation type="submission" date="2021-06" db="EMBL/GenBank/DDBJ databases">
        <authorList>
            <person name="Kallberg Y."/>
            <person name="Tangrot J."/>
            <person name="Rosling A."/>
        </authorList>
    </citation>
    <scope>NUCLEOTIDE SEQUENCE</scope>
    <source>
        <strain evidence="1">MA461A</strain>
    </source>
</reference>
<comment type="caution">
    <text evidence="1">The sequence shown here is derived from an EMBL/GenBank/DDBJ whole genome shotgun (WGS) entry which is preliminary data.</text>
</comment>
<feature type="non-terminal residue" evidence="1">
    <location>
        <position position="1"/>
    </location>
</feature>
<sequence length="102" mass="12063">RDLVRQRRIRLIDGETDNASFSRERLVLGDRRVRTWGKYPMRKTERVVLIFYQIKLCLSMVFEIKDSTFPKSSGTTSNFAPNKPKLLYEIQPTTLDYLENPH</sequence>
<name>A0ACA9NB55_9GLOM</name>
<keyword evidence="2" id="KW-1185">Reference proteome</keyword>
<evidence type="ECO:0000313" key="1">
    <source>
        <dbReference type="EMBL" id="CAG8646594.1"/>
    </source>
</evidence>
<evidence type="ECO:0000313" key="2">
    <source>
        <dbReference type="Proteomes" id="UP000789920"/>
    </source>
</evidence>
<dbReference type="Proteomes" id="UP000789920">
    <property type="component" value="Unassembled WGS sequence"/>
</dbReference>
<dbReference type="EMBL" id="CAJVQC010013257">
    <property type="protein sequence ID" value="CAG8646594.1"/>
    <property type="molecule type" value="Genomic_DNA"/>
</dbReference>
<proteinExistence type="predicted"/>
<gene>
    <name evidence="1" type="ORF">RPERSI_LOCUS7698</name>
</gene>
<organism evidence="1 2">
    <name type="scientific">Racocetra persica</name>
    <dbReference type="NCBI Taxonomy" id="160502"/>
    <lineage>
        <taxon>Eukaryota</taxon>
        <taxon>Fungi</taxon>
        <taxon>Fungi incertae sedis</taxon>
        <taxon>Mucoromycota</taxon>
        <taxon>Glomeromycotina</taxon>
        <taxon>Glomeromycetes</taxon>
        <taxon>Diversisporales</taxon>
        <taxon>Gigasporaceae</taxon>
        <taxon>Racocetra</taxon>
    </lineage>
</organism>
<protein>
    <submittedName>
        <fullName evidence="1">18718_t:CDS:1</fullName>
    </submittedName>
</protein>